<sequence length="32" mass="3911">MNVFNEIWISEFNIEIITFVNKILNMLYFNSI</sequence>
<name>A0A8S5UM75_9CAUD</name>
<evidence type="ECO:0000313" key="1">
    <source>
        <dbReference type="EMBL" id="DAF95523.1"/>
    </source>
</evidence>
<protein>
    <submittedName>
        <fullName evidence="1">Uncharacterized protein</fullName>
    </submittedName>
</protein>
<proteinExistence type="predicted"/>
<reference evidence="1" key="1">
    <citation type="journal article" date="2021" name="Proc. Natl. Acad. Sci. U.S.A.">
        <title>A Catalog of Tens of Thousands of Viruses from Human Metagenomes Reveals Hidden Associations with Chronic Diseases.</title>
        <authorList>
            <person name="Tisza M.J."/>
            <person name="Buck C.B."/>
        </authorList>
    </citation>
    <scope>NUCLEOTIDE SEQUENCE</scope>
    <source>
        <strain evidence="1">CtCo31</strain>
    </source>
</reference>
<organism evidence="1">
    <name type="scientific">Myoviridae sp. ctCo31</name>
    <dbReference type="NCBI Taxonomy" id="2825053"/>
    <lineage>
        <taxon>Viruses</taxon>
        <taxon>Duplodnaviria</taxon>
        <taxon>Heunggongvirae</taxon>
        <taxon>Uroviricota</taxon>
        <taxon>Caudoviricetes</taxon>
    </lineage>
</organism>
<dbReference type="EMBL" id="BK016109">
    <property type="protein sequence ID" value="DAF95523.1"/>
    <property type="molecule type" value="Genomic_DNA"/>
</dbReference>
<accession>A0A8S5UM75</accession>